<reference evidence="2" key="1">
    <citation type="journal article" date="2019" name="Int. J. Syst. Evol. Microbiol.">
        <title>The Global Catalogue of Microorganisms (GCM) 10K type strain sequencing project: providing services to taxonomists for standard genome sequencing and annotation.</title>
        <authorList>
            <consortium name="The Broad Institute Genomics Platform"/>
            <consortium name="The Broad Institute Genome Sequencing Center for Infectious Disease"/>
            <person name="Wu L."/>
            <person name="Ma J."/>
        </authorList>
    </citation>
    <scope>NUCLEOTIDE SEQUENCE [LARGE SCALE GENOMIC DNA]</scope>
    <source>
        <strain evidence="2">CGMCC 1.5362</strain>
    </source>
</reference>
<evidence type="ECO:0000313" key="1">
    <source>
        <dbReference type="EMBL" id="GGK55992.1"/>
    </source>
</evidence>
<name>A0ABQ2F2W6_9MICO</name>
<organism evidence="1 2">
    <name type="scientific">Ornithinimicrobium pekingense</name>
    <dbReference type="NCBI Taxonomy" id="384677"/>
    <lineage>
        <taxon>Bacteria</taxon>
        <taxon>Bacillati</taxon>
        <taxon>Actinomycetota</taxon>
        <taxon>Actinomycetes</taxon>
        <taxon>Micrococcales</taxon>
        <taxon>Ornithinimicrobiaceae</taxon>
        <taxon>Ornithinimicrobium</taxon>
    </lineage>
</organism>
<dbReference type="InterPro" id="IPR036390">
    <property type="entry name" value="WH_DNA-bd_sf"/>
</dbReference>
<dbReference type="Gene3D" id="1.10.10.10">
    <property type="entry name" value="Winged helix-like DNA-binding domain superfamily/Winged helix DNA-binding domain"/>
    <property type="match status" value="1"/>
</dbReference>
<comment type="caution">
    <text evidence="1">The sequence shown here is derived from an EMBL/GenBank/DDBJ whole genome shotgun (WGS) entry which is preliminary data.</text>
</comment>
<dbReference type="CDD" id="cd00090">
    <property type="entry name" value="HTH_ARSR"/>
    <property type="match status" value="1"/>
</dbReference>
<sequence length="250" mass="26101">MDLGATAAGIGALAEGTRRRLYDYVVEQPAPVGREQAARELGVALHTVSFHLDRLAREGLLDVEYRRLTGRDGPGSGRPSKLYRRADRELAVSLPPRRYDLVGDILAAAVTRAMAGTAVPEAVADAAREAGVQVGEAAAHDLEHAPGPDEQPTARTGDGAAASTLPLAALADALRPLGYEPRTDADGADAGTAMLLANCPYHALAQEHTELVCGLNQHFVQGVADGRGCGGVQACLEPADGRCCVVARLR</sequence>
<dbReference type="InterPro" id="IPR036388">
    <property type="entry name" value="WH-like_DNA-bd_sf"/>
</dbReference>
<accession>A0ABQ2F2W6</accession>
<dbReference type="RefSeq" id="WP_022921174.1">
    <property type="nucleotide sequence ID" value="NZ_BMLB01000001.1"/>
</dbReference>
<dbReference type="SUPFAM" id="SSF46785">
    <property type="entry name" value="Winged helix' DNA-binding domain"/>
    <property type="match status" value="1"/>
</dbReference>
<gene>
    <name evidence="1" type="ORF">GCM10011509_00450</name>
</gene>
<dbReference type="Proteomes" id="UP000662111">
    <property type="component" value="Unassembled WGS sequence"/>
</dbReference>
<keyword evidence="2" id="KW-1185">Reference proteome</keyword>
<dbReference type="Pfam" id="PF12840">
    <property type="entry name" value="HTH_20"/>
    <property type="match status" value="1"/>
</dbReference>
<dbReference type="EMBL" id="BMLB01000001">
    <property type="protein sequence ID" value="GGK55992.1"/>
    <property type="molecule type" value="Genomic_DNA"/>
</dbReference>
<evidence type="ECO:0000313" key="2">
    <source>
        <dbReference type="Proteomes" id="UP000662111"/>
    </source>
</evidence>
<proteinExistence type="predicted"/>
<dbReference type="InterPro" id="IPR011991">
    <property type="entry name" value="ArsR-like_HTH"/>
</dbReference>
<protein>
    <submittedName>
        <fullName evidence="1">Transcriptional regulator</fullName>
    </submittedName>
</protein>